<evidence type="ECO:0000313" key="1">
    <source>
        <dbReference type="EMBL" id="SDI75472.1"/>
    </source>
</evidence>
<dbReference type="Gene3D" id="2.60.40.1120">
    <property type="entry name" value="Carboxypeptidase-like, regulatory domain"/>
    <property type="match status" value="1"/>
</dbReference>
<sequence>MKKLYLFLLICIAWLPLKAQVSVSIQILPPYPRKITDYASQPQLMVIAVTNVSTKRQRIQLRGTITGDNGVILAVKPNYKSPVAIELDPGQTRSLNGNDLSKFFDYTQVKYTGITQSEFINKNGLPEGSYRFCLQAFDYDTNAVISPDEPVGCSNTFTISSLEPPTIISPMEDAQLSTTGGQIVLMQWTTPPGTSPQIMSSVRYKLRMVEVLGDRNPSNALMSATQPYFFEKEVVGNSYVYNAADPQLTPGRRYALLVEAFDPFNNTPFRNKGRSEVRSFIYGGAPIVKVDTNLVKEQAKQKAQSVQYATNTIKGKLVWTFKKTEAQYTGSAGFGGVSADIPAPINTIVKATPPPIVLTGAPIPGLASRPISSILKTSVFNAPNVLNDSRIAAAAQVDPTLIPYVPVQTTAGLGAGAVMTTTGGTNLSYNEDAIAVDSATERYALPNADIVIKGVVDPNWKTDNGFSTTTASTQATNYTSDFSYLGMYSFPASSFVNPMFDFSFGFHYNLDPPPVEELIATSKTDGGGNFAIDFTHPSYMGLAKYTKLIISITSENFEQKTVEIPISKLDSTGMRDIGQILLLARTLRYTPKLTLDDVADASPEDKIAVVHIYRNKIDFENDPYLYQEGNIPFESKHAVTINGRSVVEVSVDSVKMGTGGGTLKYGKLFYGGRFLVVIESHNQRFNGKTTDLEAHNLNLASNLVLNVKADYRLTATPAYVFGEVRMSLPTGFVPVTGAIVKIEYNTSDLLNPGPPPFTGSVIDYFNRQASRTAILLGGNNNQLPVVSGVIARPLILNTLSLGGAQFNGPATIRPIPAIAGLPTAPSPISNTVVSNANKSTILAESVLSKMDELNLVKVLTADYGPYSVKTDSLGRFTIPNLPQLKDRASFKVKLIKVSSEFQDLEVTPDTVQTFQALANGSNKEVIFSIKPDIVSVVGRAISSTKQAIPNARLHFVNSTVYFNSGEDGLFQTSYYQGNHKLMIEKEGYISQTIDVVIPAPSKANANPALGNGLVLQNPSNVISTVNRVINPVINPGDNIAKLNQLNANILTANSIQASINRGFVYNTRMFGFAGPTVASATSPAIGDVKLITNAIVLDNSTPKIASPIGNMVGNNPVLTGPVTDQAFINSPAMRASAIQFADLYSKNLHNNPLVQSAVRTIDLGDCGNLVRRTGRIRFRILDPNGALVNNATITLFDTSHVATNGEWYYEGFGGNAKVSVTPPGGSGLVAVENTVIVQENGIESLQNITLAKGTLVSGVVTAAGSNLGGAVVEVEGQPYLNTVTGVDGRYQISLPAGKTFLKASKSGFISLTQEENLTSEPASVNFTLGDGGGKNISKLLGFPVALDQMTPDGLNSYRVTGKFSDLTPLFSVLSSHDKISLKFTNIKVTFDASNNPIPEGNKVQTDDTQLSLKLFNFLPLILKPDGETLVVTGTTGGKGEIKGKLQLDMTGVTDSRGYLLAKSYIPQLIPDNTSSPEVPVFSSGGVPSALTKLKFTGGDTGMTDWEAEVYGFKAKIAFAGSYVDQQGIHMQGSVSTPDLGVIKTINLKIEDFVLNPQLQISKLKIVATDLPKLSIGSWEASLASLVFTEDGFNFGGSITVQIPKSTPSTVSFSDLRVGKDIFYGGSFKIPDEGLNLLNVVKLMPGSTPLSFGKAPGSSAYKLAGSGKIKFDTFITKEINLPVFEIQTDGRFMIDAPTDFSADFAFAKFKVQSIQFNTTDQIPFIGVQGEFTVEVPMIKFTAGDIRFKAKVGGGIEASVSKLGATIDIPVMKSEIEVGIKDNGFDGAGSLSIPGTPINASVNFHYYKVTGGIDVGAAFSAGTVIPVGIITIDHVGGGFNYNSAEKKFKIDINGGLSFTGTSTLVKLDPIGLTVESGPVIKGYATVQVADYLNLAHADLVLDIPNQYFTIGIISDIEPIKGLVKAHIQGDLVVSGKSTDKYVFLGCGMDLSLLGLINARADYAMAIGLKNPRTRTDRLSYYFANAAPEYINTEFSGIYLNSTASLGIPENRAIGFDVYVASASVWFYTESKSTLLLNFAENSYLLGLSGKYGGGAKACAIGLCVSAGFQACYNIRGGRNDTDGWFISGSAGGRADFSIGGCSPGCNSIDTCWDWPPAGAKVCATANVDLGYTQHRGLNFGIHVGGDRSVCP</sequence>
<dbReference type="STRING" id="551996.SAMN05192573_13121"/>
<protein>
    <submittedName>
        <fullName evidence="1">TANFOR domain-containing protein</fullName>
    </submittedName>
</protein>
<keyword evidence="2" id="KW-1185">Reference proteome</keyword>
<evidence type="ECO:0000313" key="2">
    <source>
        <dbReference type="Proteomes" id="UP000199705"/>
    </source>
</evidence>
<dbReference type="EMBL" id="FNCG01000031">
    <property type="protein sequence ID" value="SDI75472.1"/>
    <property type="molecule type" value="Genomic_DNA"/>
</dbReference>
<reference evidence="2" key="1">
    <citation type="submission" date="2016-10" db="EMBL/GenBank/DDBJ databases">
        <authorList>
            <person name="Varghese N."/>
            <person name="Submissions S."/>
        </authorList>
    </citation>
    <scope>NUCLEOTIDE SEQUENCE [LARGE SCALE GENOMIC DNA]</scope>
    <source>
        <strain evidence="2">Gh-67</strain>
    </source>
</reference>
<proteinExistence type="predicted"/>
<gene>
    <name evidence="1" type="ORF">SAMN05192573_13121</name>
</gene>
<dbReference type="InterPro" id="IPR008969">
    <property type="entry name" value="CarboxyPept-like_regulatory"/>
</dbReference>
<dbReference type="Proteomes" id="UP000199705">
    <property type="component" value="Unassembled WGS sequence"/>
</dbReference>
<name>A0A1G8N5K5_9SPHI</name>
<dbReference type="SUPFAM" id="SSF49464">
    <property type="entry name" value="Carboxypeptidase regulatory domain-like"/>
    <property type="match status" value="2"/>
</dbReference>
<dbReference type="RefSeq" id="WP_091176271.1">
    <property type="nucleotide sequence ID" value="NZ_FNCG01000031.1"/>
</dbReference>
<organism evidence="1 2">
    <name type="scientific">Mucilaginibacter gossypii</name>
    <dbReference type="NCBI Taxonomy" id="551996"/>
    <lineage>
        <taxon>Bacteria</taxon>
        <taxon>Pseudomonadati</taxon>
        <taxon>Bacteroidota</taxon>
        <taxon>Sphingobacteriia</taxon>
        <taxon>Sphingobacteriales</taxon>
        <taxon>Sphingobacteriaceae</taxon>
        <taxon>Mucilaginibacter</taxon>
    </lineage>
</organism>
<accession>A0A1G8N5K5</accession>